<accession>A0A809WRC4</accession>
<evidence type="ECO:0000256" key="1">
    <source>
        <dbReference type="SAM" id="MobiDB-lite"/>
    </source>
</evidence>
<sequence length="154" mass="17826">MFEFQSGLPPAEQFMALHRHAWLGRLSYRTMHTGGSTLGDASDLLRLRLHGSSILRYHRERVPRIFVLFRRDRIGSNRRRGVRRHIKDDLIREVSRRADPDDTSVHVDRGRSLGGRRKISIGCQEKAEKHTADENEISDDRHEPPLIEPYGKPA</sequence>
<dbReference type="AlphaFoldDB" id="A0A809WRC4"/>
<reference evidence="2" key="1">
    <citation type="submission" date="2020-05" db="EMBL/GenBank/DDBJ databases">
        <title>Complete genome sequence of Bradyrhizobium diazoefficiens XF1 isolated from soybean nodule.</title>
        <authorList>
            <person name="Noda R."/>
            <person name="Kakizaki K."/>
            <person name="Minamisawa K."/>
        </authorList>
    </citation>
    <scope>NUCLEOTIDE SEQUENCE</scope>
    <source>
        <strain evidence="2">XF1</strain>
    </source>
</reference>
<dbReference type="EMBL" id="AP023091">
    <property type="protein sequence ID" value="BCE17764.1"/>
    <property type="molecule type" value="Genomic_DNA"/>
</dbReference>
<feature type="compositionally biased region" description="Basic and acidic residues" evidence="1">
    <location>
        <begin position="125"/>
        <end position="145"/>
    </location>
</feature>
<organism evidence="2">
    <name type="scientific">Bradyrhizobium diazoefficiens</name>
    <dbReference type="NCBI Taxonomy" id="1355477"/>
    <lineage>
        <taxon>Bacteria</taxon>
        <taxon>Pseudomonadati</taxon>
        <taxon>Pseudomonadota</taxon>
        <taxon>Alphaproteobacteria</taxon>
        <taxon>Hyphomicrobiales</taxon>
        <taxon>Nitrobacteraceae</taxon>
        <taxon>Bradyrhizobium</taxon>
    </lineage>
</organism>
<feature type="compositionally biased region" description="Basic and acidic residues" evidence="1">
    <location>
        <begin position="97"/>
        <end position="111"/>
    </location>
</feature>
<name>A0A809WRC4_9BRAD</name>
<protein>
    <submittedName>
        <fullName evidence="2">Uncharacterized protein</fullName>
    </submittedName>
</protein>
<feature type="region of interest" description="Disordered" evidence="1">
    <location>
        <begin position="97"/>
        <end position="154"/>
    </location>
</feature>
<gene>
    <name evidence="2" type="ORF">XF1B_04450</name>
</gene>
<evidence type="ECO:0000313" key="2">
    <source>
        <dbReference type="EMBL" id="BCE17764.1"/>
    </source>
</evidence>
<proteinExistence type="predicted"/>